<dbReference type="SUPFAM" id="SSF158446">
    <property type="entry name" value="IVS-encoded protein-like"/>
    <property type="match status" value="1"/>
</dbReference>
<protein>
    <recommendedName>
        <fullName evidence="3">Four helix bundle protein</fullName>
    </recommendedName>
</protein>
<dbReference type="STRING" id="1802521.A2893_00830"/>
<dbReference type="EMBL" id="MGHH01000010">
    <property type="protein sequence ID" value="OGM64397.1"/>
    <property type="molecule type" value="Genomic_DNA"/>
</dbReference>
<comment type="caution">
    <text evidence="1">The sequence shown here is derived from an EMBL/GenBank/DDBJ whole genome shotgun (WGS) entry which is preliminary data.</text>
</comment>
<dbReference type="InterPro" id="IPR012657">
    <property type="entry name" value="23S_rRNA-intervening_sequence"/>
</dbReference>
<dbReference type="Proteomes" id="UP000176725">
    <property type="component" value="Unassembled WGS sequence"/>
</dbReference>
<dbReference type="Gene3D" id="1.20.1440.60">
    <property type="entry name" value="23S rRNA-intervening sequence"/>
    <property type="match status" value="1"/>
</dbReference>
<dbReference type="AlphaFoldDB" id="A0A1F8BK02"/>
<accession>A0A1F8BK02</accession>
<gene>
    <name evidence="1" type="ORF">A2893_00830</name>
</gene>
<evidence type="ECO:0000313" key="2">
    <source>
        <dbReference type="Proteomes" id="UP000176725"/>
    </source>
</evidence>
<reference evidence="1 2" key="1">
    <citation type="journal article" date="2016" name="Nat. Commun.">
        <title>Thousands of microbial genomes shed light on interconnected biogeochemical processes in an aquifer system.</title>
        <authorList>
            <person name="Anantharaman K."/>
            <person name="Brown C.T."/>
            <person name="Hug L.A."/>
            <person name="Sharon I."/>
            <person name="Castelle C.J."/>
            <person name="Probst A.J."/>
            <person name="Thomas B.C."/>
            <person name="Singh A."/>
            <person name="Wilkins M.J."/>
            <person name="Karaoz U."/>
            <person name="Brodie E.L."/>
            <person name="Williams K.H."/>
            <person name="Hubbard S.S."/>
            <person name="Banfield J.F."/>
        </authorList>
    </citation>
    <scope>NUCLEOTIDE SEQUENCE [LARGE SCALE GENOMIC DNA]</scope>
</reference>
<evidence type="ECO:0000313" key="1">
    <source>
        <dbReference type="EMBL" id="OGM64397.1"/>
    </source>
</evidence>
<proteinExistence type="predicted"/>
<dbReference type="NCBIfam" id="TIGR02436">
    <property type="entry name" value="four helix bundle protein"/>
    <property type="match status" value="1"/>
</dbReference>
<organism evidence="1 2">
    <name type="scientific">Candidatus Woesebacteria bacterium RIFCSPLOWO2_01_FULL_39_25</name>
    <dbReference type="NCBI Taxonomy" id="1802521"/>
    <lineage>
        <taxon>Bacteria</taxon>
        <taxon>Candidatus Woeseibacteriota</taxon>
    </lineage>
</organism>
<name>A0A1F8BK02_9BACT</name>
<dbReference type="Pfam" id="PF05635">
    <property type="entry name" value="23S_rRNA_IVP"/>
    <property type="match status" value="1"/>
</dbReference>
<evidence type="ECO:0008006" key="3">
    <source>
        <dbReference type="Google" id="ProtNLM"/>
    </source>
</evidence>
<dbReference type="InterPro" id="IPR036583">
    <property type="entry name" value="23S_rRNA_IVS_sf"/>
</dbReference>
<dbReference type="PANTHER" id="PTHR38471:SF2">
    <property type="entry name" value="FOUR HELIX BUNDLE PROTEIN"/>
    <property type="match status" value="1"/>
</dbReference>
<dbReference type="PIRSF" id="PIRSF035652">
    <property type="entry name" value="CHP02436"/>
    <property type="match status" value="1"/>
</dbReference>
<dbReference type="PANTHER" id="PTHR38471">
    <property type="entry name" value="FOUR HELIX BUNDLE PROTEIN"/>
    <property type="match status" value="1"/>
</dbReference>
<sequence>MTNNNTQTSNKKYDLEERTLEFSKNGIRFCKGLPKNTINFNLINQLVRSSTSIGANYREANDSLGKKDFIHKLRIARKESKETIYWLELIIEANPDKTKIANDLLKESEELRNILSAIINKSV</sequence>